<evidence type="ECO:0000256" key="1">
    <source>
        <dbReference type="ARBA" id="ARBA00022490"/>
    </source>
</evidence>
<keyword evidence="7 9" id="KW-0173">Coenzyme A biosynthesis</keyword>
<dbReference type="PANTHER" id="PTHR21342">
    <property type="entry name" value="PHOSPHOPANTETHEINE ADENYLYLTRANSFERASE"/>
    <property type="match status" value="1"/>
</dbReference>
<keyword evidence="6 9" id="KW-0460">Magnesium</keyword>
<evidence type="ECO:0000256" key="4">
    <source>
        <dbReference type="ARBA" id="ARBA00022741"/>
    </source>
</evidence>
<dbReference type="EC" id="2.7.7.3" evidence="9"/>
<dbReference type="Gene3D" id="3.40.50.620">
    <property type="entry name" value="HUPs"/>
    <property type="match status" value="1"/>
</dbReference>
<feature type="binding site" evidence="9">
    <location>
        <position position="73"/>
    </location>
    <ligand>
        <name>substrate</name>
    </ligand>
</feature>
<dbReference type="InterPro" id="IPR001980">
    <property type="entry name" value="PPAT"/>
</dbReference>
<evidence type="ECO:0000259" key="10">
    <source>
        <dbReference type="Pfam" id="PF01467"/>
    </source>
</evidence>
<keyword evidence="4 9" id="KW-0547">Nucleotide-binding</keyword>
<dbReference type="GO" id="GO:0004595">
    <property type="term" value="F:pantetheine-phosphate adenylyltransferase activity"/>
    <property type="evidence" value="ECO:0007669"/>
    <property type="project" value="UniProtKB-UniRule"/>
</dbReference>
<comment type="cofactor">
    <cofactor evidence="9">
        <name>Mg(2+)</name>
        <dbReference type="ChEBI" id="CHEBI:18420"/>
    </cofactor>
</comment>
<dbReference type="CDD" id="cd02163">
    <property type="entry name" value="PPAT"/>
    <property type="match status" value="1"/>
</dbReference>
<keyword evidence="12" id="KW-1185">Reference proteome</keyword>
<evidence type="ECO:0000256" key="9">
    <source>
        <dbReference type="HAMAP-Rule" id="MF_00151"/>
    </source>
</evidence>
<organism evidence="11 12">
    <name type="scientific">Pelotomaculum isophthalicicum JI</name>
    <dbReference type="NCBI Taxonomy" id="947010"/>
    <lineage>
        <taxon>Bacteria</taxon>
        <taxon>Bacillati</taxon>
        <taxon>Bacillota</taxon>
        <taxon>Clostridia</taxon>
        <taxon>Eubacteriales</taxon>
        <taxon>Desulfotomaculaceae</taxon>
        <taxon>Pelotomaculum</taxon>
    </lineage>
</organism>
<proteinExistence type="inferred from homology"/>
<evidence type="ECO:0000256" key="6">
    <source>
        <dbReference type="ARBA" id="ARBA00022842"/>
    </source>
</evidence>
<feature type="domain" description="Cytidyltransferase-like" evidence="10">
    <location>
        <begin position="5"/>
        <end position="132"/>
    </location>
</feature>
<evidence type="ECO:0000256" key="2">
    <source>
        <dbReference type="ARBA" id="ARBA00022679"/>
    </source>
</evidence>
<dbReference type="SUPFAM" id="SSF52374">
    <property type="entry name" value="Nucleotidylyl transferase"/>
    <property type="match status" value="1"/>
</dbReference>
<reference evidence="11" key="1">
    <citation type="submission" date="2022-02" db="EMBL/GenBank/DDBJ databases">
        <authorList>
            <person name="Leng L."/>
        </authorList>
    </citation>
    <scope>NUCLEOTIDE SEQUENCE</scope>
    <source>
        <strain evidence="11">JI</strain>
    </source>
</reference>
<dbReference type="HAMAP" id="MF_00151">
    <property type="entry name" value="PPAT_bact"/>
    <property type="match status" value="1"/>
</dbReference>
<feature type="binding site" evidence="9">
    <location>
        <position position="87"/>
    </location>
    <ligand>
        <name>substrate</name>
    </ligand>
</feature>
<accession>A0A9X4GYT5</accession>
<comment type="caution">
    <text evidence="11">The sequence shown here is derived from an EMBL/GenBank/DDBJ whole genome shotgun (WGS) entry which is preliminary data.</text>
</comment>
<dbReference type="Pfam" id="PF01467">
    <property type="entry name" value="CTP_transf_like"/>
    <property type="match status" value="1"/>
</dbReference>
<feature type="binding site" evidence="9">
    <location>
        <begin position="123"/>
        <end position="129"/>
    </location>
    <ligand>
        <name>ATP</name>
        <dbReference type="ChEBI" id="CHEBI:30616"/>
    </ligand>
</feature>
<dbReference type="Proteomes" id="UP001154312">
    <property type="component" value="Unassembled WGS sequence"/>
</dbReference>
<dbReference type="RefSeq" id="WP_277443410.1">
    <property type="nucleotide sequence ID" value="NZ_JAKOAV010000010.1"/>
</dbReference>
<comment type="similarity">
    <text evidence="9">Belongs to the bacterial CoaD family.</text>
</comment>
<comment type="function">
    <text evidence="9">Reversibly transfers an adenylyl group from ATP to 4'-phosphopantetheine, yielding dephospho-CoA (dPCoA) and pyrophosphate.</text>
</comment>
<keyword evidence="3 9" id="KW-0548">Nucleotidyltransferase</keyword>
<comment type="subcellular location">
    <subcellularLocation>
        <location evidence="9">Cytoplasm</location>
    </subcellularLocation>
</comment>
<dbReference type="AlphaFoldDB" id="A0A9X4GYT5"/>
<dbReference type="PRINTS" id="PR01020">
    <property type="entry name" value="LPSBIOSNTHSS"/>
</dbReference>
<feature type="binding site" evidence="9">
    <location>
        <begin position="88"/>
        <end position="90"/>
    </location>
    <ligand>
        <name>ATP</name>
        <dbReference type="ChEBI" id="CHEBI:30616"/>
    </ligand>
</feature>
<dbReference type="GO" id="GO:0005737">
    <property type="term" value="C:cytoplasm"/>
    <property type="evidence" value="ECO:0007669"/>
    <property type="project" value="UniProtKB-SubCell"/>
</dbReference>
<evidence type="ECO:0000313" key="11">
    <source>
        <dbReference type="EMBL" id="MDF9408120.1"/>
    </source>
</evidence>
<dbReference type="NCBIfam" id="TIGR01510">
    <property type="entry name" value="coaD_prev_kdtB"/>
    <property type="match status" value="1"/>
</dbReference>
<sequence length="166" mass="18573">MRTAICPGSFDPVTLGHLDIIVRASVLFDEVIAAVSRNPIKNPLFSISERVDMLREVLAPYPNVKVDSFNGLTVYYAVEQKASAIVRGLRVVSDFENEFRMALINKNLAYNIETIFLMTRAEYSFISSSAVKDVAIFGGPLERLVPPLVEKRLVDRLKDSDFCKEG</sequence>
<gene>
    <name evidence="9 11" type="primary">coaD</name>
    <name evidence="11" type="ORF">L7E55_07060</name>
</gene>
<dbReference type="EMBL" id="JAKOAV010000010">
    <property type="protein sequence ID" value="MDF9408120.1"/>
    <property type="molecule type" value="Genomic_DNA"/>
</dbReference>
<dbReference type="InterPro" id="IPR004821">
    <property type="entry name" value="Cyt_trans-like"/>
</dbReference>
<dbReference type="PANTHER" id="PTHR21342:SF1">
    <property type="entry name" value="PHOSPHOPANTETHEINE ADENYLYLTRANSFERASE"/>
    <property type="match status" value="1"/>
</dbReference>
<feature type="binding site" evidence="9">
    <location>
        <position position="41"/>
    </location>
    <ligand>
        <name>substrate</name>
    </ligand>
</feature>
<feature type="binding site" evidence="9">
    <location>
        <position position="98"/>
    </location>
    <ligand>
        <name>ATP</name>
        <dbReference type="ChEBI" id="CHEBI:30616"/>
    </ligand>
</feature>
<feature type="binding site" evidence="9">
    <location>
        <position position="9"/>
    </location>
    <ligand>
        <name>substrate</name>
    </ligand>
</feature>
<evidence type="ECO:0000256" key="3">
    <source>
        <dbReference type="ARBA" id="ARBA00022695"/>
    </source>
</evidence>
<dbReference type="NCBIfam" id="TIGR00125">
    <property type="entry name" value="cyt_tran_rel"/>
    <property type="match status" value="1"/>
</dbReference>
<dbReference type="InterPro" id="IPR014729">
    <property type="entry name" value="Rossmann-like_a/b/a_fold"/>
</dbReference>
<feature type="binding site" evidence="9">
    <location>
        <position position="17"/>
    </location>
    <ligand>
        <name>ATP</name>
        <dbReference type="ChEBI" id="CHEBI:30616"/>
    </ligand>
</feature>
<feature type="site" description="Transition state stabilizer" evidence="9">
    <location>
        <position position="17"/>
    </location>
</feature>
<evidence type="ECO:0000256" key="8">
    <source>
        <dbReference type="ARBA" id="ARBA00029346"/>
    </source>
</evidence>
<keyword evidence="2 9" id="KW-0808">Transferase</keyword>
<comment type="pathway">
    <text evidence="9">Cofactor biosynthesis; coenzyme A biosynthesis; CoA from (R)-pantothenate: step 4/5.</text>
</comment>
<dbReference type="GO" id="GO:0015937">
    <property type="term" value="P:coenzyme A biosynthetic process"/>
    <property type="evidence" value="ECO:0007669"/>
    <property type="project" value="UniProtKB-UniRule"/>
</dbReference>
<keyword evidence="5 9" id="KW-0067">ATP-binding</keyword>
<comment type="subunit">
    <text evidence="9">Homohexamer.</text>
</comment>
<name>A0A9X4GYT5_9FIRM</name>
<evidence type="ECO:0000256" key="5">
    <source>
        <dbReference type="ARBA" id="ARBA00022840"/>
    </source>
</evidence>
<dbReference type="GO" id="GO:0005524">
    <property type="term" value="F:ATP binding"/>
    <property type="evidence" value="ECO:0007669"/>
    <property type="project" value="UniProtKB-KW"/>
</dbReference>
<protein>
    <recommendedName>
        <fullName evidence="9">Phosphopantetheine adenylyltransferase</fullName>
        <ecNumber evidence="9">2.7.7.3</ecNumber>
    </recommendedName>
    <alternativeName>
        <fullName evidence="9">Dephospho-CoA pyrophosphorylase</fullName>
    </alternativeName>
    <alternativeName>
        <fullName evidence="9">Pantetheine-phosphate adenylyltransferase</fullName>
        <shortName evidence="9">PPAT</shortName>
    </alternativeName>
</protein>
<keyword evidence="1 9" id="KW-0963">Cytoplasm</keyword>
<comment type="catalytic activity">
    <reaction evidence="8 9">
        <text>(R)-4'-phosphopantetheine + ATP + H(+) = 3'-dephospho-CoA + diphosphate</text>
        <dbReference type="Rhea" id="RHEA:19801"/>
        <dbReference type="ChEBI" id="CHEBI:15378"/>
        <dbReference type="ChEBI" id="CHEBI:30616"/>
        <dbReference type="ChEBI" id="CHEBI:33019"/>
        <dbReference type="ChEBI" id="CHEBI:57328"/>
        <dbReference type="ChEBI" id="CHEBI:61723"/>
        <dbReference type="EC" id="2.7.7.3"/>
    </reaction>
</comment>
<evidence type="ECO:0000256" key="7">
    <source>
        <dbReference type="ARBA" id="ARBA00022993"/>
    </source>
</evidence>
<feature type="binding site" evidence="9">
    <location>
        <begin position="9"/>
        <end position="10"/>
    </location>
    <ligand>
        <name>ATP</name>
        <dbReference type="ChEBI" id="CHEBI:30616"/>
    </ligand>
</feature>
<evidence type="ECO:0000313" key="12">
    <source>
        <dbReference type="Proteomes" id="UP001154312"/>
    </source>
</evidence>